<evidence type="ECO:0000256" key="1">
    <source>
        <dbReference type="SAM" id="MobiDB-lite"/>
    </source>
</evidence>
<protein>
    <submittedName>
        <fullName evidence="2">Uncharacterized protein</fullName>
    </submittedName>
</protein>
<comment type="caution">
    <text evidence="2">The sequence shown here is derived from an EMBL/GenBank/DDBJ whole genome shotgun (WGS) entry which is preliminary data.</text>
</comment>
<proteinExistence type="predicted"/>
<reference evidence="2" key="1">
    <citation type="journal article" date="2022" name="bioRxiv">
        <title>Sequencing and chromosome-scale assembly of the giantPleurodeles waltlgenome.</title>
        <authorList>
            <person name="Brown T."/>
            <person name="Elewa A."/>
            <person name="Iarovenko S."/>
            <person name="Subramanian E."/>
            <person name="Araus A.J."/>
            <person name="Petzold A."/>
            <person name="Susuki M."/>
            <person name="Suzuki K.-i.T."/>
            <person name="Hayashi T."/>
            <person name="Toyoda A."/>
            <person name="Oliveira C."/>
            <person name="Osipova E."/>
            <person name="Leigh N.D."/>
            <person name="Simon A."/>
            <person name="Yun M.H."/>
        </authorList>
    </citation>
    <scope>NUCLEOTIDE SEQUENCE</scope>
    <source>
        <strain evidence="2">20211129_DDA</strain>
        <tissue evidence="2">Liver</tissue>
    </source>
</reference>
<gene>
    <name evidence="2" type="ORF">NDU88_001538</name>
</gene>
<dbReference type="AlphaFoldDB" id="A0AAV7NKG2"/>
<organism evidence="2 3">
    <name type="scientific">Pleurodeles waltl</name>
    <name type="common">Iberian ribbed newt</name>
    <dbReference type="NCBI Taxonomy" id="8319"/>
    <lineage>
        <taxon>Eukaryota</taxon>
        <taxon>Metazoa</taxon>
        <taxon>Chordata</taxon>
        <taxon>Craniata</taxon>
        <taxon>Vertebrata</taxon>
        <taxon>Euteleostomi</taxon>
        <taxon>Amphibia</taxon>
        <taxon>Batrachia</taxon>
        <taxon>Caudata</taxon>
        <taxon>Salamandroidea</taxon>
        <taxon>Salamandridae</taxon>
        <taxon>Pleurodelinae</taxon>
        <taxon>Pleurodeles</taxon>
    </lineage>
</organism>
<evidence type="ECO:0000313" key="2">
    <source>
        <dbReference type="EMBL" id="KAJ1113285.1"/>
    </source>
</evidence>
<sequence length="168" mass="18250">MRLDSSGLHLLRPRGGGPRPPLQVRRRRLLPGAEAPLPAPRDHQPMRQAQPQRSLTLDETHGSAPASARHHFQAPRRNGPTPWDLPFSSPSPAVTNGRDPWVFGSGDAHLDHVSLRGAAAPTPRRSGSAHRPRFLRLQVAAPRFTPHMSPGSAGVAKGLRCISVHLHV</sequence>
<evidence type="ECO:0000313" key="3">
    <source>
        <dbReference type="Proteomes" id="UP001066276"/>
    </source>
</evidence>
<accession>A0AAV7NKG2</accession>
<keyword evidence="3" id="KW-1185">Reference proteome</keyword>
<dbReference type="Proteomes" id="UP001066276">
    <property type="component" value="Chromosome 8"/>
</dbReference>
<name>A0AAV7NKG2_PLEWA</name>
<feature type="region of interest" description="Disordered" evidence="1">
    <location>
        <begin position="1"/>
        <end position="91"/>
    </location>
</feature>
<dbReference type="EMBL" id="JANPWB010000012">
    <property type="protein sequence ID" value="KAJ1113285.1"/>
    <property type="molecule type" value="Genomic_DNA"/>
</dbReference>